<dbReference type="EMBL" id="SMJU01000003">
    <property type="protein sequence ID" value="TDB67361.1"/>
    <property type="molecule type" value="Genomic_DNA"/>
</dbReference>
<proteinExistence type="predicted"/>
<keyword evidence="1" id="KW-0175">Coiled coil</keyword>
<sequence>MKSLLLFFFVLIATQLRAQTIRVVEPVVNNFGTDNILIGSSAGAVNMTSQNSVVIGKHAGLILTTGSHNIMIGRSAGGFTQTGGFNVFMGYNSGFGNTVGSHNVFLGHRAGEGNNTGSMNVAIGSVTGFRNGTFGSIGTNNIMVGDSAGFKNFASNNVFIGGKSGHNNTTGLRNNFLGRSAGFLNTVGRDNIFLGSFAAYYNTIGSENIVIGNFAGQRNQQPGSMGSANVLMGDSTGYKNTGDRNVFLGKSVGFQNTAGSGNTYVGFGTDGLGNQGPTLQRATAIGHNAKVGVQDGMVLGDTSQVKVGIGTAFPNQRLTIRGNINFLAFDNSIQIQNRPLLQWDERENLALGLDVALNSDQKNTLILGNEGTKLGIGTHTPQAKVEINSGQAGNSGLVFSQLKNQQTDQKFLTVNQDGLVEIQDILVQAADPNSWADYVFEPSYRLLPLADLERFIHANRHLPNFPSSEQIAQAGIPLQEFLSLQTRKIEELTLYIIDLQKSNEELAALRQELNELRQIVLKK</sequence>
<feature type="coiled-coil region" evidence="1">
    <location>
        <begin position="492"/>
        <end position="519"/>
    </location>
</feature>
<evidence type="ECO:0000313" key="3">
    <source>
        <dbReference type="EMBL" id="TDB67361.1"/>
    </source>
</evidence>
<evidence type="ECO:0008006" key="5">
    <source>
        <dbReference type="Google" id="ProtNLM"/>
    </source>
</evidence>
<dbReference type="AlphaFoldDB" id="A0A4R4KLA7"/>
<evidence type="ECO:0000256" key="2">
    <source>
        <dbReference type="SAM" id="SignalP"/>
    </source>
</evidence>
<feature type="signal peptide" evidence="2">
    <location>
        <begin position="1"/>
        <end position="18"/>
    </location>
</feature>
<dbReference type="RefSeq" id="WP_132115266.1">
    <property type="nucleotide sequence ID" value="NZ_SMJU01000003.1"/>
</dbReference>
<accession>A0A4R4KLA7</accession>
<gene>
    <name evidence="3" type="ORF">EZE20_05280</name>
</gene>
<organism evidence="3 4">
    <name type="scientific">Arundinibacter roseus</name>
    <dbReference type="NCBI Taxonomy" id="2070510"/>
    <lineage>
        <taxon>Bacteria</taxon>
        <taxon>Pseudomonadati</taxon>
        <taxon>Bacteroidota</taxon>
        <taxon>Cytophagia</taxon>
        <taxon>Cytophagales</taxon>
        <taxon>Spirosomataceae</taxon>
        <taxon>Arundinibacter</taxon>
    </lineage>
</organism>
<keyword evidence="2" id="KW-0732">Signal</keyword>
<feature type="chain" id="PRO_5020819233" description="TMF family protein" evidence="2">
    <location>
        <begin position="19"/>
        <end position="523"/>
    </location>
</feature>
<reference evidence="3 4" key="1">
    <citation type="submission" date="2019-02" db="EMBL/GenBank/DDBJ databases">
        <title>Arundinibacter roseus gen. nov., sp. nov., a new member of the family Cytophagaceae.</title>
        <authorList>
            <person name="Szuroczki S."/>
            <person name="Khayer B."/>
            <person name="Sproer C."/>
            <person name="Toumi M."/>
            <person name="Szabo A."/>
            <person name="Felfoldi T."/>
            <person name="Schumann P."/>
            <person name="Toth E."/>
        </authorList>
    </citation>
    <scope>NUCLEOTIDE SEQUENCE [LARGE SCALE GENOMIC DNA]</scope>
    <source>
        <strain evidence="3 4">DMA-k-7a</strain>
    </source>
</reference>
<evidence type="ECO:0000256" key="1">
    <source>
        <dbReference type="SAM" id="Coils"/>
    </source>
</evidence>
<dbReference type="OrthoDB" id="1163828at2"/>
<comment type="caution">
    <text evidence="3">The sequence shown here is derived from an EMBL/GenBank/DDBJ whole genome shotgun (WGS) entry which is preliminary data.</text>
</comment>
<dbReference type="Proteomes" id="UP000295706">
    <property type="component" value="Unassembled WGS sequence"/>
</dbReference>
<protein>
    <recommendedName>
        <fullName evidence="5">TMF family protein</fullName>
    </recommendedName>
</protein>
<name>A0A4R4KLA7_9BACT</name>
<keyword evidence="4" id="KW-1185">Reference proteome</keyword>
<evidence type="ECO:0000313" key="4">
    <source>
        <dbReference type="Proteomes" id="UP000295706"/>
    </source>
</evidence>